<reference evidence="2" key="1">
    <citation type="submission" date="2022-05" db="EMBL/GenBank/DDBJ databases">
        <authorList>
            <person name="Sun X."/>
        </authorList>
    </citation>
    <scope>NUCLEOTIDE SEQUENCE</scope>
    <source>
        <strain evidence="2">Ai-910</strain>
    </source>
</reference>
<dbReference type="EMBL" id="CP098400">
    <property type="protein sequence ID" value="URW79850.1"/>
    <property type="molecule type" value="Genomic_DNA"/>
</dbReference>
<feature type="signal peptide" evidence="1">
    <location>
        <begin position="1"/>
        <end position="17"/>
    </location>
</feature>
<dbReference type="RefSeq" id="WP_250723965.1">
    <property type="nucleotide sequence ID" value="NZ_CP098400.1"/>
</dbReference>
<feature type="chain" id="PRO_5039890737" evidence="1">
    <location>
        <begin position="18"/>
        <end position="171"/>
    </location>
</feature>
<proteinExistence type="predicted"/>
<evidence type="ECO:0000313" key="2">
    <source>
        <dbReference type="EMBL" id="URW79850.1"/>
    </source>
</evidence>
<evidence type="ECO:0000256" key="1">
    <source>
        <dbReference type="SAM" id="SignalP"/>
    </source>
</evidence>
<keyword evidence="1" id="KW-0732">Signal</keyword>
<sequence length="171" mass="19216">MKRVLFLLMLLSLPLFKTEAQEAKYKAVFTLNFIRYIGWPDQSLKGDFVIGVVRNKEVADWIREQSAGKKFGFQDIIVKEFRSIDEVDNCQVIYVSSAVNIRSSSEQLIEKAKKNKSLIIAETDGATNHGAAINFVIRDGALKFELHKGNAAWMGLQFSSRLESMAAAIVL</sequence>
<gene>
    <name evidence="2" type="ORF">M9189_00565</name>
</gene>
<dbReference type="Pfam" id="PF13689">
    <property type="entry name" value="DUF4154"/>
    <property type="match status" value="1"/>
</dbReference>
<evidence type="ECO:0000313" key="3">
    <source>
        <dbReference type="Proteomes" id="UP001056426"/>
    </source>
</evidence>
<dbReference type="AlphaFoldDB" id="A0A9J6ZPM7"/>
<reference evidence="2" key="2">
    <citation type="submission" date="2022-06" db="EMBL/GenBank/DDBJ databases">
        <title>Xiashengella guii gen. nov. sp. nov., a bacterium isolated form anaerobic digestion tank.</title>
        <authorList>
            <person name="Huang H."/>
        </authorList>
    </citation>
    <scope>NUCLEOTIDE SEQUENCE</scope>
    <source>
        <strain evidence="2">Ai-910</strain>
    </source>
</reference>
<protein>
    <submittedName>
        <fullName evidence="2">YfiR family protein</fullName>
    </submittedName>
</protein>
<dbReference type="Proteomes" id="UP001056426">
    <property type="component" value="Chromosome"/>
</dbReference>
<organism evidence="2 3">
    <name type="scientific">Xiashengella succiniciproducens</name>
    <dbReference type="NCBI Taxonomy" id="2949635"/>
    <lineage>
        <taxon>Bacteria</taxon>
        <taxon>Pseudomonadati</taxon>
        <taxon>Bacteroidota</taxon>
        <taxon>Bacteroidia</taxon>
        <taxon>Marinilabiliales</taxon>
        <taxon>Marinilabiliaceae</taxon>
        <taxon>Xiashengella</taxon>
    </lineage>
</organism>
<accession>A0A9J6ZPM7</accession>
<name>A0A9J6ZPM7_9BACT</name>
<dbReference type="InterPro" id="IPR025293">
    <property type="entry name" value="YfiR/HmsC-like"/>
</dbReference>
<keyword evidence="3" id="KW-1185">Reference proteome</keyword>
<dbReference type="KEGG" id="alkq:M9189_00565"/>